<proteinExistence type="predicted"/>
<dbReference type="Proteomes" id="UP001151002">
    <property type="component" value="Unassembled WGS sequence"/>
</dbReference>
<dbReference type="EMBL" id="JAPNTZ010000009">
    <property type="protein sequence ID" value="MCY1141552.1"/>
    <property type="molecule type" value="Genomic_DNA"/>
</dbReference>
<sequence length="120" mass="13621">MEWRRGWTYELRWAHGHSGVRSRTVDSTAKLRAVVEWARTNPHVEKCSYTVTYELVGTPIMACPAGHSLLQRKAAQPYRTERRMNRLHCRACPGHDRIVCPECGATVYDPPVTFGCGPIP</sequence>
<comment type="caution">
    <text evidence="1">The sequence shown here is derived from an EMBL/GenBank/DDBJ whole genome shotgun (WGS) entry which is preliminary data.</text>
</comment>
<evidence type="ECO:0000313" key="2">
    <source>
        <dbReference type="Proteomes" id="UP001151002"/>
    </source>
</evidence>
<protein>
    <recommendedName>
        <fullName evidence="3">Transposase</fullName>
    </recommendedName>
</protein>
<evidence type="ECO:0008006" key="3">
    <source>
        <dbReference type="Google" id="ProtNLM"/>
    </source>
</evidence>
<accession>A0ABT4B689</accession>
<gene>
    <name evidence="1" type="ORF">OWR29_26440</name>
</gene>
<reference evidence="1" key="1">
    <citation type="submission" date="2022-11" db="EMBL/GenBank/DDBJ databases">
        <authorList>
            <person name="Somphong A."/>
            <person name="Phongsopitanun W."/>
        </authorList>
    </citation>
    <scope>NUCLEOTIDE SEQUENCE</scope>
    <source>
        <strain evidence="1">Pm04-4</strain>
    </source>
</reference>
<keyword evidence="2" id="KW-1185">Reference proteome</keyword>
<dbReference type="RefSeq" id="WP_267565945.1">
    <property type="nucleotide sequence ID" value="NZ_JAPNTZ010000009.1"/>
</dbReference>
<evidence type="ECO:0000313" key="1">
    <source>
        <dbReference type="EMBL" id="MCY1141552.1"/>
    </source>
</evidence>
<organism evidence="1 2">
    <name type="scientific">Paractinoplanes pyxinae</name>
    <dbReference type="NCBI Taxonomy" id="2997416"/>
    <lineage>
        <taxon>Bacteria</taxon>
        <taxon>Bacillati</taxon>
        <taxon>Actinomycetota</taxon>
        <taxon>Actinomycetes</taxon>
        <taxon>Micromonosporales</taxon>
        <taxon>Micromonosporaceae</taxon>
        <taxon>Paractinoplanes</taxon>
    </lineage>
</organism>
<name>A0ABT4B689_9ACTN</name>